<comment type="similarity">
    <text evidence="2">Belongs to the polycystin family.</text>
</comment>
<feature type="transmembrane region" description="Helical" evidence="10">
    <location>
        <begin position="1600"/>
        <end position="1622"/>
    </location>
</feature>
<comment type="caution">
    <text evidence="8">Lacks conserved residue(s) required for the propagation of feature annotation.</text>
</comment>
<dbReference type="Pfam" id="PF20519">
    <property type="entry name" value="Polycystin_dom"/>
    <property type="match status" value="1"/>
</dbReference>
<dbReference type="InterPro" id="IPR003915">
    <property type="entry name" value="PKD_2"/>
</dbReference>
<dbReference type="PANTHER" id="PTHR10877:SF183">
    <property type="entry name" value="AT14535P-RELATED"/>
    <property type="match status" value="1"/>
</dbReference>
<dbReference type="GO" id="GO:0050982">
    <property type="term" value="P:detection of mechanical stimulus"/>
    <property type="evidence" value="ECO:0007669"/>
    <property type="project" value="TreeGrafter"/>
</dbReference>
<feature type="transmembrane region" description="Helical" evidence="10">
    <location>
        <begin position="1786"/>
        <end position="1810"/>
    </location>
</feature>
<proteinExistence type="inferred from homology"/>
<keyword evidence="6 10" id="KW-0472">Membrane</keyword>
<dbReference type="InterPro" id="IPR002859">
    <property type="entry name" value="PKD/REJ-like"/>
</dbReference>
<keyword evidence="3 10" id="KW-0812">Transmembrane</keyword>
<evidence type="ECO:0000256" key="8">
    <source>
        <dbReference type="PROSITE-ProRule" id="PRU00152"/>
    </source>
</evidence>
<evidence type="ECO:0000256" key="1">
    <source>
        <dbReference type="ARBA" id="ARBA00004141"/>
    </source>
</evidence>
<dbReference type="Gene3D" id="2.60.60.20">
    <property type="entry name" value="PLAT/LH2 domain"/>
    <property type="match status" value="1"/>
</dbReference>
<evidence type="ECO:0000256" key="6">
    <source>
        <dbReference type="ARBA" id="ARBA00023136"/>
    </source>
</evidence>
<dbReference type="GO" id="GO:0005509">
    <property type="term" value="F:calcium ion binding"/>
    <property type="evidence" value="ECO:0007669"/>
    <property type="project" value="InterPro"/>
</dbReference>
<reference evidence="12 13" key="1">
    <citation type="journal article" date="2023" name="Insect Mol. Biol.">
        <title>Genome sequencing provides insights into the evolution of gene families encoding plant cell wall-degrading enzymes in longhorned beetles.</title>
        <authorList>
            <person name="Shin N.R."/>
            <person name="Okamura Y."/>
            <person name="Kirsch R."/>
            <person name="Pauchet Y."/>
        </authorList>
    </citation>
    <scope>NUCLEOTIDE SEQUENCE [LARGE SCALE GENOMIC DNA]</scope>
    <source>
        <strain evidence="12">EAD_L_NR</strain>
    </source>
</reference>
<feature type="transmembrane region" description="Helical" evidence="10">
    <location>
        <begin position="1178"/>
        <end position="1198"/>
    </location>
</feature>
<accession>A0AAV8W0I2</accession>
<feature type="transmembrane region" description="Helical" evidence="10">
    <location>
        <begin position="1205"/>
        <end position="1224"/>
    </location>
</feature>
<keyword evidence="7" id="KW-0325">Glycoprotein</keyword>
<keyword evidence="5 10" id="KW-1133">Transmembrane helix</keyword>
<protein>
    <recommendedName>
        <fullName evidence="11">PLAT domain-containing protein</fullName>
    </recommendedName>
</protein>
<dbReference type="Pfam" id="PF01477">
    <property type="entry name" value="PLAT"/>
    <property type="match status" value="1"/>
</dbReference>
<dbReference type="Proteomes" id="UP001159042">
    <property type="component" value="Unassembled WGS sequence"/>
</dbReference>
<feature type="transmembrane region" description="Helical" evidence="10">
    <location>
        <begin position="1634"/>
        <end position="1656"/>
    </location>
</feature>
<dbReference type="GO" id="GO:0016020">
    <property type="term" value="C:membrane"/>
    <property type="evidence" value="ECO:0007669"/>
    <property type="project" value="UniProtKB-SubCell"/>
</dbReference>
<organism evidence="12 13">
    <name type="scientific">Exocentrus adspersus</name>
    <dbReference type="NCBI Taxonomy" id="1586481"/>
    <lineage>
        <taxon>Eukaryota</taxon>
        <taxon>Metazoa</taxon>
        <taxon>Ecdysozoa</taxon>
        <taxon>Arthropoda</taxon>
        <taxon>Hexapoda</taxon>
        <taxon>Insecta</taxon>
        <taxon>Pterygota</taxon>
        <taxon>Neoptera</taxon>
        <taxon>Endopterygota</taxon>
        <taxon>Coleoptera</taxon>
        <taxon>Polyphaga</taxon>
        <taxon>Cucujiformia</taxon>
        <taxon>Chrysomeloidea</taxon>
        <taxon>Cerambycidae</taxon>
        <taxon>Lamiinae</taxon>
        <taxon>Acanthocinini</taxon>
        <taxon>Exocentrus</taxon>
    </lineage>
</organism>
<comment type="caution">
    <text evidence="12">The sequence shown here is derived from an EMBL/GenBank/DDBJ whole genome shotgun (WGS) entry which is preliminary data.</text>
</comment>
<dbReference type="InterPro" id="IPR046791">
    <property type="entry name" value="Polycystin_dom"/>
</dbReference>
<gene>
    <name evidence="12" type="ORF">NQ315_011838</name>
</gene>
<dbReference type="PRINTS" id="PR01433">
    <property type="entry name" value="POLYCYSTIN2"/>
</dbReference>
<evidence type="ECO:0000313" key="13">
    <source>
        <dbReference type="Proteomes" id="UP001159042"/>
    </source>
</evidence>
<sequence length="2011" mass="228746">MQDEDKLVNADPSRTLSRREENKIEAKYKTGPKCDDVTAVSHSWVLLFDNGSESYVNKDVVVLKPYTVGTGHHVVALYLTESHRDGSETVVTADCILSIRPEKPIPLLRGGSGITAPSGEDLEIDAKASIDMNVSPGASGNLEYKWECTAESRKKYVQGGAKASGAQVEIFAGPSVTIPGSEAASGSIYTVTLWVRAAKNEEWESTTQVVRFEPGVSTIEIKCLRNCPPAAQKTNSRNHVVLLANCVKRCKNLNKDLYEWSLDVPNFDYGANTKTGTSGEVFQVNDNVLEPGREYTVTVAVKGTSSLASMKIEVHAPPKLISCAVAPPAGVALMTKFTASCQYPTGSYTFEIYSSQNGIDVILKRGVNLEELSFVLGPGSKAKVKLIDGFRFSDERELQVSVSSLLQTSASEKDLEKEILDKYFRSGTDLSIEDTVRSKHFGKALQVLNILADEMFNLQKSGKVPIDTGTRALSLGALATKITEVHKDKPDPEIAAVGTRICKNSGEKVLDYMKTKRFPDSFSEEFRNNAETLSKCSLAGVELNLEVLEPEIKAPEITTPFPLIDIETNFEDYPDYVDDQNTSKAINNVIRSRYFQSEPNLIPFQLDKSSMNLVRICYINSRKLAVPVSPKEETVFLQLNSFNLTSTLRYGFDVPKTKIESHKVTLVPSTDFAGTKSKVHIAMCTSTKNMFWYSQKKEEVHSSVAIVEFAVNDAVIGSFDEPFLLSFEVGAKARAALRTYEDASPRTPEGGLQGFEKDFERIPMHRIEVYGHQSFVVEFEDLGAGVVLEVAVLDFHKPSFEEFQTEATIVDSSNSKLYITNNKRYASWYYLAVLPKSRGTSVRYKFKVYAPSCYRWSETEAEWEFACGSTRNSTKNLVECECYRSSTLVAMLANPLVRVEKTLVEELELEAQASYIILVSVLVVFSLYCAFLAWFSANAAKEVCGHHHVSTRCLESKQKEIYFLSDVPSTYRYGYVLVVKTGNRTNAGTTSNVTVKIYGSHSASKEHVLNYPDPEKRFLQRNEEDWFFLATESHLGDIEKVELWFDYLGIGSRFCSEMELFDIQVNKYWLFEVNAWFEVLRSQQVVYTAFPVKANRFQGNKKAVAVLVLLRKLLGSFWGPHMWDLLRYQDQAVSKMKRLHVIYSIFLTTYVTGLYFYGCPKLEDADSLAYTLSYGVDVYVVFITIGCFVLTYSIHFPIVWFFRSFLIVNIVISMTLLVILGFWVPHVIGLLWLTSVITSVLVYVFVMENILRIVFNFTSNQHLRVEKIFDYVRSSIDHVEKQRAMLYQRFGNAVLRPLYGHLYKRLDPQKIKVAVELWNHHQIILLLLQEYKYWASIKAKLWEMLEDLIMITVYVVLLYLVILLDRDEMIHSSHMEVEDLVSGLHSKTELLEDVSNRKEVIDYINNTLVFSMQSLQWYGKHVARNPGMTIDNANKYLGVARMRQHRTYGVPCNAQWLGRKFCHPPYFYNAVKKNFSEAWMEDEPSNRFARMDSVWDYVSEWKAGTLSYLGTFALYPGGGYISTLGRTIQNSVLNLNYLVRNRWIDGLTRCVFLEFLLYSPCTNLFNSVRIKFEISVTGYLEQFLDVHTAKLLFVKEETTAVVWIVFAAFILVLTVITVKIAYKIYHKRALVLKDAWHLADVVIVVLSLTCLGLHVTRSKAASAFLSRLETARNNEFVNYFHLMYAESTLLSVSGILVFLATFRLWKLMRFLKIVKVVERTLLLSSKPLLSVFLYQLVFILACSFYAFARYSDRNNDFRDITDSISNLFIVSLNFKQDFDLEAVNPVFYSAFMLVMLGVYTLYIAIITISFGEAQFHYSQAEEYTMADYVKEQCRYYRELLRIKWWRFRLRGGGGGSADKNRSKVYPKPEQFRYADCVTLSSSKMEAMVLVTRCLVRNLNKARKQEVSDVDASLMKQTLVSLLKGGGDKKEVFFKSNVAGTRTRFVDDEVMVRMEKVVAELLTRDQARLEGEKRRKLYRSIVETHEEKLGELAGTLKFVYRLLSDVDVDVED</sequence>
<feature type="transmembrane region" description="Helical" evidence="10">
    <location>
        <begin position="1141"/>
        <end position="1158"/>
    </location>
</feature>
<feature type="transmembrane region" description="Helical" evidence="10">
    <location>
        <begin position="1348"/>
        <end position="1364"/>
    </location>
</feature>
<evidence type="ECO:0000256" key="2">
    <source>
        <dbReference type="ARBA" id="ARBA00007200"/>
    </source>
</evidence>
<feature type="transmembrane region" description="Helical" evidence="10">
    <location>
        <begin position="1230"/>
        <end position="1251"/>
    </location>
</feature>
<feature type="domain" description="PLAT" evidence="11">
    <location>
        <begin position="973"/>
        <end position="1091"/>
    </location>
</feature>
<evidence type="ECO:0000256" key="5">
    <source>
        <dbReference type="ARBA" id="ARBA00022989"/>
    </source>
</evidence>
<dbReference type="Pfam" id="PF02010">
    <property type="entry name" value="REJ"/>
    <property type="match status" value="1"/>
</dbReference>
<name>A0AAV8W0I2_9CUCU</name>
<dbReference type="Pfam" id="PF08016">
    <property type="entry name" value="PKD_channel"/>
    <property type="match status" value="1"/>
</dbReference>
<evidence type="ECO:0000256" key="9">
    <source>
        <dbReference type="SAM" id="MobiDB-lite"/>
    </source>
</evidence>
<comment type="subcellular location">
    <subcellularLocation>
        <location evidence="1">Membrane</location>
        <topology evidence="1">Multi-pass membrane protein</topology>
    </subcellularLocation>
</comment>
<feature type="transmembrane region" description="Helical" evidence="10">
    <location>
        <begin position="1676"/>
        <end position="1702"/>
    </location>
</feature>
<dbReference type="SMART" id="SM00308">
    <property type="entry name" value="LH2"/>
    <property type="match status" value="1"/>
</dbReference>
<evidence type="ECO:0000313" key="12">
    <source>
        <dbReference type="EMBL" id="KAJ8920177.1"/>
    </source>
</evidence>
<feature type="transmembrane region" description="Helical" evidence="10">
    <location>
        <begin position="915"/>
        <end position="935"/>
    </location>
</feature>
<evidence type="ECO:0000256" key="7">
    <source>
        <dbReference type="ARBA" id="ARBA00023180"/>
    </source>
</evidence>
<dbReference type="InterPro" id="IPR036392">
    <property type="entry name" value="PLAT/LH2_dom_sf"/>
</dbReference>
<keyword evidence="13" id="KW-1185">Reference proteome</keyword>
<dbReference type="InterPro" id="IPR013122">
    <property type="entry name" value="PKD1_2_channel"/>
</dbReference>
<dbReference type="EMBL" id="JANEYG010000015">
    <property type="protein sequence ID" value="KAJ8920177.1"/>
    <property type="molecule type" value="Genomic_DNA"/>
</dbReference>
<keyword evidence="4" id="KW-0732">Signal</keyword>
<dbReference type="PANTHER" id="PTHR10877">
    <property type="entry name" value="POLYCYSTIN FAMILY MEMBER"/>
    <property type="match status" value="1"/>
</dbReference>
<evidence type="ECO:0000256" key="4">
    <source>
        <dbReference type="ARBA" id="ARBA00022729"/>
    </source>
</evidence>
<feature type="transmembrane region" description="Helical" evidence="10">
    <location>
        <begin position="1728"/>
        <end position="1748"/>
    </location>
</feature>
<dbReference type="InterPro" id="IPR001024">
    <property type="entry name" value="PLAT/LH2_dom"/>
</dbReference>
<evidence type="ECO:0000256" key="3">
    <source>
        <dbReference type="ARBA" id="ARBA00022692"/>
    </source>
</evidence>
<feature type="region of interest" description="Disordered" evidence="9">
    <location>
        <begin position="1"/>
        <end position="20"/>
    </location>
</feature>
<dbReference type="SUPFAM" id="SSF49723">
    <property type="entry name" value="Lipase/lipooxygenase domain (PLAT/LH2 domain)"/>
    <property type="match status" value="1"/>
</dbReference>
<dbReference type="GO" id="GO:0005262">
    <property type="term" value="F:calcium channel activity"/>
    <property type="evidence" value="ECO:0007669"/>
    <property type="project" value="TreeGrafter"/>
</dbReference>
<evidence type="ECO:0000256" key="10">
    <source>
        <dbReference type="SAM" id="Phobius"/>
    </source>
</evidence>
<dbReference type="PROSITE" id="PS50095">
    <property type="entry name" value="PLAT"/>
    <property type="match status" value="1"/>
</dbReference>
<evidence type="ECO:0000259" key="11">
    <source>
        <dbReference type="PROSITE" id="PS50095"/>
    </source>
</evidence>
<dbReference type="InterPro" id="IPR051223">
    <property type="entry name" value="Polycystin"/>
</dbReference>